<dbReference type="InterPro" id="IPR002068">
    <property type="entry name" value="A-crystallin/Hsp20_dom"/>
</dbReference>
<evidence type="ECO:0000259" key="2">
    <source>
        <dbReference type="PROSITE" id="PS01031"/>
    </source>
</evidence>
<dbReference type="SUPFAM" id="SSF49764">
    <property type="entry name" value="HSP20-like chaperones"/>
    <property type="match status" value="1"/>
</dbReference>
<proteinExistence type="inferred from homology"/>
<dbReference type="Proteomes" id="UP000297890">
    <property type="component" value="Unassembled WGS sequence"/>
</dbReference>
<evidence type="ECO:0000313" key="4">
    <source>
        <dbReference type="Proteomes" id="UP000297890"/>
    </source>
</evidence>
<keyword evidence="4" id="KW-1185">Reference proteome</keyword>
<dbReference type="EMBL" id="SRIO01000006">
    <property type="protein sequence ID" value="TFZ82953.1"/>
    <property type="molecule type" value="Genomic_DNA"/>
</dbReference>
<dbReference type="OrthoDB" id="9792695at2"/>
<feature type="domain" description="SHSP" evidence="2">
    <location>
        <begin position="27"/>
        <end position="129"/>
    </location>
</feature>
<reference evidence="3 4" key="1">
    <citation type="journal article" date="2019" name="ISME J.">
        <title>Candidatus Macondimonas diazotrophica, a novel gammaproteobacterial genus dominating crude-oil-contaminated coastal sediments.</title>
        <authorList>
            <person name="Karthikeyan S."/>
            <person name="Konstantinidis K."/>
        </authorList>
    </citation>
    <scope>NUCLEOTIDE SEQUENCE [LARGE SCALE GENOMIC DNA]</scope>
    <source>
        <strain evidence="3 4">KTK01</strain>
    </source>
</reference>
<accession>A0A4Z0F9C1</accession>
<dbReference type="CDD" id="cd06464">
    <property type="entry name" value="ACD_sHsps-like"/>
    <property type="match status" value="1"/>
</dbReference>
<evidence type="ECO:0000256" key="1">
    <source>
        <dbReference type="PROSITE-ProRule" id="PRU00285"/>
    </source>
</evidence>
<protein>
    <submittedName>
        <fullName evidence="3">Hsp20/alpha crystallin family protein</fullName>
    </submittedName>
</protein>
<dbReference type="Gene3D" id="2.60.40.790">
    <property type="match status" value="1"/>
</dbReference>
<comment type="similarity">
    <text evidence="1">Belongs to the small heat shock protein (HSP20) family.</text>
</comment>
<dbReference type="InterPro" id="IPR008978">
    <property type="entry name" value="HSP20-like_chaperone"/>
</dbReference>
<gene>
    <name evidence="3" type="ORF">E4680_06090</name>
</gene>
<dbReference type="AlphaFoldDB" id="A0A4Z0F9C1"/>
<evidence type="ECO:0000313" key="3">
    <source>
        <dbReference type="EMBL" id="TFZ82953.1"/>
    </source>
</evidence>
<sequence length="129" mass="14261">MWEEAQRLLEHAERLQRRFFQPAVGSAPMPCWAPPVDVVEVSGGVIIQVALPGVPSDAVQVHLEAGELCIRGERPLPAGVRQGRIHRLEIPFGRFERCIGLPPGSWILRPIELRDGCLSIRLMSATPVV</sequence>
<dbReference type="PROSITE" id="PS01031">
    <property type="entry name" value="SHSP"/>
    <property type="match status" value="1"/>
</dbReference>
<organism evidence="3 4">
    <name type="scientific">Candidatus Macondimonas diazotrophica</name>
    <dbReference type="NCBI Taxonomy" id="2305248"/>
    <lineage>
        <taxon>Bacteria</taxon>
        <taxon>Pseudomonadati</taxon>
        <taxon>Pseudomonadota</taxon>
        <taxon>Gammaproteobacteria</taxon>
        <taxon>Chromatiales</taxon>
        <taxon>Ectothiorhodospiraceae</taxon>
        <taxon>Candidatus Macondimonas</taxon>
    </lineage>
</organism>
<comment type="caution">
    <text evidence="3">The sequence shown here is derived from an EMBL/GenBank/DDBJ whole genome shotgun (WGS) entry which is preliminary data.</text>
</comment>
<name>A0A4Z0F9C1_9GAMM</name>